<comment type="caution">
    <text evidence="2">The sequence shown here is derived from an EMBL/GenBank/DDBJ whole genome shotgun (WGS) entry which is preliminary data.</text>
</comment>
<organism evidence="2 3">
    <name type="scientific">Breznakia pachnodae</name>
    <dbReference type="NCBI Taxonomy" id="265178"/>
    <lineage>
        <taxon>Bacteria</taxon>
        <taxon>Bacillati</taxon>
        <taxon>Bacillota</taxon>
        <taxon>Erysipelotrichia</taxon>
        <taxon>Erysipelotrichales</taxon>
        <taxon>Erysipelotrichaceae</taxon>
        <taxon>Breznakia</taxon>
    </lineage>
</organism>
<dbReference type="InterPro" id="IPR013653">
    <property type="entry name" value="GCN5-like_dom"/>
</dbReference>
<sequence length="272" mass="31631">MIEVSKEELTINDEFAKERNVFPLIDAMLKLDDIYCAVNSTNTIMAVQGNKFFPMWIWNSNKLNDIESKELMEYIKDRVINHNLKMVIVKNNVYENLRELYPYIINNTVIMNAYINKKPKLNVEISGTIDYAKKDENKIIADFLIGYDEEIDHTGLSREDALEDASGLISNPTFYVWRNEQQEIVTIGKLNYDSDTVIRINCVFTKPEERRKGYSAMLMYALCNKILEMEKIPMLYADKAYLPANKSYQNVGFQKIGEIVEIELSENKQTKT</sequence>
<keyword evidence="3" id="KW-1185">Reference proteome</keyword>
<dbReference type="Proteomes" id="UP001230220">
    <property type="component" value="Unassembled WGS sequence"/>
</dbReference>
<evidence type="ECO:0000259" key="1">
    <source>
        <dbReference type="PROSITE" id="PS51186"/>
    </source>
</evidence>
<evidence type="ECO:0000313" key="2">
    <source>
        <dbReference type="EMBL" id="MDQ0363161.1"/>
    </source>
</evidence>
<dbReference type="RefSeq" id="WP_307411836.1">
    <property type="nucleotide sequence ID" value="NZ_JAUSUR010000009.1"/>
</dbReference>
<dbReference type="InterPro" id="IPR000182">
    <property type="entry name" value="GNAT_dom"/>
</dbReference>
<evidence type="ECO:0000313" key="3">
    <source>
        <dbReference type="Proteomes" id="UP001230220"/>
    </source>
</evidence>
<gene>
    <name evidence="2" type="ORF">J2S15_003922</name>
</gene>
<proteinExistence type="predicted"/>
<dbReference type="Pfam" id="PF08445">
    <property type="entry name" value="FR47"/>
    <property type="match status" value="1"/>
</dbReference>
<dbReference type="PROSITE" id="PS51186">
    <property type="entry name" value="GNAT"/>
    <property type="match status" value="1"/>
</dbReference>
<name>A0ABU0E8I9_9FIRM</name>
<reference evidence="2 3" key="1">
    <citation type="submission" date="2023-07" db="EMBL/GenBank/DDBJ databases">
        <title>Genomic Encyclopedia of Type Strains, Phase IV (KMG-IV): sequencing the most valuable type-strain genomes for metagenomic binning, comparative biology and taxonomic classification.</title>
        <authorList>
            <person name="Goeker M."/>
        </authorList>
    </citation>
    <scope>NUCLEOTIDE SEQUENCE [LARGE SCALE GENOMIC DNA]</scope>
    <source>
        <strain evidence="2 3">DSM 16784</strain>
    </source>
</reference>
<dbReference type="SUPFAM" id="SSF55729">
    <property type="entry name" value="Acyl-CoA N-acyltransferases (Nat)"/>
    <property type="match status" value="1"/>
</dbReference>
<dbReference type="EMBL" id="JAUSUR010000009">
    <property type="protein sequence ID" value="MDQ0363161.1"/>
    <property type="molecule type" value="Genomic_DNA"/>
</dbReference>
<dbReference type="InterPro" id="IPR016181">
    <property type="entry name" value="Acyl_CoA_acyltransferase"/>
</dbReference>
<accession>A0ABU0E8I9</accession>
<dbReference type="Gene3D" id="3.40.630.30">
    <property type="match status" value="1"/>
</dbReference>
<protein>
    <submittedName>
        <fullName evidence="2">N-acetylglutamate synthase-like GNAT family acetyltransferase</fullName>
    </submittedName>
</protein>
<feature type="domain" description="N-acetyltransferase" evidence="1">
    <location>
        <begin position="127"/>
        <end position="272"/>
    </location>
</feature>